<proteinExistence type="predicted"/>
<keyword evidence="2" id="KW-1185">Reference proteome</keyword>
<accession>A0ABX2FNS4</accession>
<organism evidence="1 2">
    <name type="scientific">Hymenobacter caeli</name>
    <dbReference type="NCBI Taxonomy" id="2735894"/>
    <lineage>
        <taxon>Bacteria</taxon>
        <taxon>Pseudomonadati</taxon>
        <taxon>Bacteroidota</taxon>
        <taxon>Cytophagia</taxon>
        <taxon>Cytophagales</taxon>
        <taxon>Hymenobacteraceae</taxon>
        <taxon>Hymenobacter</taxon>
    </lineage>
</organism>
<comment type="caution">
    <text evidence="1">The sequence shown here is derived from an EMBL/GenBank/DDBJ whole genome shotgun (WGS) entry which is preliminary data.</text>
</comment>
<dbReference type="EMBL" id="JABSNP010000005">
    <property type="protein sequence ID" value="NRT18656.1"/>
    <property type="molecule type" value="Genomic_DNA"/>
</dbReference>
<reference evidence="1 2" key="1">
    <citation type="submission" date="2020-05" db="EMBL/GenBank/DDBJ databases">
        <title>Genomic Encyclopedia of Type Strains, Phase IV (KMG-V): Genome sequencing to study the core and pangenomes of soil and plant-associated prokaryotes.</title>
        <authorList>
            <person name="Whitman W."/>
        </authorList>
    </citation>
    <scope>NUCLEOTIDE SEQUENCE [LARGE SCALE GENOMIC DNA]</scope>
    <source>
        <strain evidence="1 2">9A</strain>
    </source>
</reference>
<gene>
    <name evidence="1" type="ORF">HNP98_001477</name>
</gene>
<dbReference type="Proteomes" id="UP000779507">
    <property type="component" value="Unassembled WGS sequence"/>
</dbReference>
<evidence type="ECO:0000313" key="1">
    <source>
        <dbReference type="EMBL" id="NRT18656.1"/>
    </source>
</evidence>
<protein>
    <submittedName>
        <fullName evidence="1">Uncharacterized protein</fullName>
    </submittedName>
</protein>
<sequence>MTYAMFAPLLLFMLRFHLALRSGAKTAAHAE</sequence>
<name>A0ABX2FNS4_9BACT</name>
<evidence type="ECO:0000313" key="2">
    <source>
        <dbReference type="Proteomes" id="UP000779507"/>
    </source>
</evidence>